<feature type="transmembrane region" description="Helical" evidence="1">
    <location>
        <begin position="6"/>
        <end position="26"/>
    </location>
</feature>
<proteinExistence type="predicted"/>
<protein>
    <submittedName>
        <fullName evidence="2">SdpI family protein</fullName>
    </submittedName>
</protein>
<keyword evidence="1" id="KW-1133">Transmembrane helix</keyword>
<sequence>MENEWMARAVLFVVMVGAGILLIWMANAAASGRLKRNQLAGIRIPSTMASEEAWLAAHVRARGATVCAGVISILGGAFALVPVPMPVVTIGVLLAAVAALGFVLYGAQVGGTAAKAISES</sequence>
<dbReference type="EMBL" id="CP151632">
    <property type="protein sequence ID" value="WZO35337.1"/>
    <property type="molecule type" value="Genomic_DNA"/>
</dbReference>
<dbReference type="InterPro" id="IPR025962">
    <property type="entry name" value="SdpI/YhfL"/>
</dbReference>
<accession>A0AAU6SET8</accession>
<keyword evidence="1" id="KW-0472">Membrane</keyword>
<keyword evidence="1" id="KW-0812">Transmembrane</keyword>
<feature type="transmembrane region" description="Helical" evidence="1">
    <location>
        <begin position="63"/>
        <end position="81"/>
    </location>
</feature>
<evidence type="ECO:0000313" key="2">
    <source>
        <dbReference type="EMBL" id="WZO35337.1"/>
    </source>
</evidence>
<dbReference type="RefSeq" id="WP_349426176.1">
    <property type="nucleotide sequence ID" value="NZ_CP151632.1"/>
</dbReference>
<name>A0AAU6SET8_9MICO</name>
<reference evidence="2" key="1">
    <citation type="submission" date="2024-04" db="EMBL/GenBank/DDBJ databases">
        <authorList>
            <person name="Roder T."/>
            <person name="Oberhansli S."/>
            <person name="Kreuzer M."/>
        </authorList>
    </citation>
    <scope>NUCLEOTIDE SEQUENCE</scope>
    <source>
        <strain evidence="2">LWS13-1.2</strain>
    </source>
</reference>
<gene>
    <name evidence="2" type="ORF">MRBLWS13_003036</name>
</gene>
<evidence type="ECO:0000256" key="1">
    <source>
        <dbReference type="SAM" id="Phobius"/>
    </source>
</evidence>
<organism evidence="2">
    <name type="scientific">Microbacterium sp. LWS13-1.2</name>
    <dbReference type="NCBI Taxonomy" id="3135264"/>
    <lineage>
        <taxon>Bacteria</taxon>
        <taxon>Bacillati</taxon>
        <taxon>Actinomycetota</taxon>
        <taxon>Actinomycetes</taxon>
        <taxon>Micrococcales</taxon>
        <taxon>Microbacteriaceae</taxon>
        <taxon>Microbacterium</taxon>
    </lineage>
</organism>
<feature type="transmembrane region" description="Helical" evidence="1">
    <location>
        <begin position="87"/>
        <end position="107"/>
    </location>
</feature>
<dbReference type="AlphaFoldDB" id="A0AAU6SET8"/>
<dbReference type="Pfam" id="PF13630">
    <property type="entry name" value="SdpI"/>
    <property type="match status" value="1"/>
</dbReference>